<dbReference type="SUPFAM" id="SSF89447">
    <property type="entry name" value="AbrB/MazE/MraZ-like"/>
    <property type="match status" value="1"/>
</dbReference>
<protein>
    <submittedName>
        <fullName evidence="2">AbrB/MazE/SpoVT family DNA-binding domain-containing protein</fullName>
    </submittedName>
</protein>
<dbReference type="Proteomes" id="UP000317158">
    <property type="component" value="Unassembled WGS sequence"/>
</dbReference>
<feature type="domain" description="SpoVT-AbrB" evidence="1">
    <location>
        <begin position="3"/>
        <end position="45"/>
    </location>
</feature>
<dbReference type="InterPro" id="IPR007159">
    <property type="entry name" value="SpoVT-AbrB_dom"/>
</dbReference>
<proteinExistence type="predicted"/>
<comment type="caution">
    <text evidence="2">The sequence shown here is derived from an EMBL/GenBank/DDBJ whole genome shotgun (WGS) entry which is preliminary data.</text>
</comment>
<dbReference type="NCBIfam" id="TIGR01439">
    <property type="entry name" value="lp_hng_hel_AbrB"/>
    <property type="match status" value="1"/>
</dbReference>
<organism evidence="2 3">
    <name type="scientific">Methanoliparum thermophilum</name>
    <dbReference type="NCBI Taxonomy" id="2491083"/>
    <lineage>
        <taxon>Archaea</taxon>
        <taxon>Methanobacteriati</taxon>
        <taxon>Methanobacteriota</taxon>
        <taxon>Candidatus Methanoliparia</taxon>
        <taxon>Candidatus Methanoliparales</taxon>
        <taxon>Candidatus Methanoliparaceae</taxon>
        <taxon>Candidatus Methanoliparum</taxon>
    </lineage>
</organism>
<name>A0A520KUH2_METT2</name>
<evidence type="ECO:0000313" key="3">
    <source>
        <dbReference type="Proteomes" id="UP000317158"/>
    </source>
</evidence>
<dbReference type="SMART" id="SM00966">
    <property type="entry name" value="SpoVT_AbrB"/>
    <property type="match status" value="1"/>
</dbReference>
<dbReference type="EMBL" id="RXIF01000003">
    <property type="protein sequence ID" value="RZN65251.1"/>
    <property type="molecule type" value="Genomic_DNA"/>
</dbReference>
<dbReference type="AlphaFoldDB" id="A0A520KUH2"/>
<accession>A0A520KUH2</accession>
<evidence type="ECO:0000313" key="2">
    <source>
        <dbReference type="EMBL" id="RZN65251.1"/>
    </source>
</evidence>
<dbReference type="InterPro" id="IPR037914">
    <property type="entry name" value="SpoVT-AbrB_sf"/>
</dbReference>
<dbReference type="Gene3D" id="2.10.260.10">
    <property type="match status" value="1"/>
</dbReference>
<sequence length="74" mass="8677">METRKGRGVIPQAVREKLGIKEGMLVSVEEREDGALLKPKREKRRKIEDFFGLKEERTGKPEWATPKEIKNIWE</sequence>
<reference evidence="2 3" key="1">
    <citation type="journal article" date="2019" name="Nat. Microbiol.">
        <title>Wide diversity of methane and short-chain alkane metabolisms in uncultured archaea.</title>
        <authorList>
            <person name="Borrel G."/>
            <person name="Adam P.S."/>
            <person name="McKay L.J."/>
            <person name="Chen L.X."/>
            <person name="Sierra-Garcia I.N."/>
            <person name="Sieber C.M."/>
            <person name="Letourneur Q."/>
            <person name="Ghozlane A."/>
            <person name="Andersen G.L."/>
            <person name="Li W.J."/>
            <person name="Hallam S.J."/>
            <person name="Muyzer G."/>
            <person name="de Oliveira V.M."/>
            <person name="Inskeep W.P."/>
            <person name="Banfield J.F."/>
            <person name="Gribaldo S."/>
        </authorList>
    </citation>
    <scope>NUCLEOTIDE SEQUENCE [LARGE SCALE GENOMIC DNA]</scope>
    <source>
        <strain evidence="2">NM1a</strain>
    </source>
</reference>
<evidence type="ECO:0000259" key="1">
    <source>
        <dbReference type="SMART" id="SM00966"/>
    </source>
</evidence>
<dbReference type="Pfam" id="PF04014">
    <property type="entry name" value="MazE_antitoxin"/>
    <property type="match status" value="1"/>
</dbReference>
<gene>
    <name evidence="2" type="ORF">EF806_01660</name>
</gene>
<dbReference type="GO" id="GO:0003677">
    <property type="term" value="F:DNA binding"/>
    <property type="evidence" value="ECO:0007669"/>
    <property type="project" value="UniProtKB-KW"/>
</dbReference>
<keyword evidence="2" id="KW-0238">DNA-binding</keyword>